<evidence type="ECO:0000256" key="1">
    <source>
        <dbReference type="ARBA" id="ARBA00004196"/>
    </source>
</evidence>
<dbReference type="RefSeq" id="WP_203718091.1">
    <property type="nucleotide sequence ID" value="NZ_BONE01000083.1"/>
</dbReference>
<protein>
    <recommendedName>
        <fullName evidence="6">CopC domain-containing protein</fullName>
    </recommendedName>
</protein>
<sequence>MPSSHRPARIAALIGGLVTFAVVVLPAAPAWAHNELTSSAPADGARLATAPGQVVLTFTQRLDQRYTQIVVTDGHRAPMPAQPPTVSGTSAILDLDGDLPDGGYTVAYRVVSPDGHPVQGALRFSVGTATAATAPSPSAASAGQSRSGLPIAALIAGAALAVAGGWAFWRHRARTR</sequence>
<keyword evidence="5" id="KW-1133">Transmembrane helix</keyword>
<dbReference type="Pfam" id="PF04234">
    <property type="entry name" value="CopC"/>
    <property type="match status" value="1"/>
</dbReference>
<name>A0ABQ4D118_9ACTN</name>
<proteinExistence type="predicted"/>
<dbReference type="EMBL" id="BONE01000083">
    <property type="protein sequence ID" value="GIF77240.1"/>
    <property type="molecule type" value="Genomic_DNA"/>
</dbReference>
<dbReference type="Gene3D" id="2.60.40.1220">
    <property type="match status" value="1"/>
</dbReference>
<keyword evidence="5" id="KW-0472">Membrane</keyword>
<comment type="caution">
    <text evidence="7">The sequence shown here is derived from an EMBL/GenBank/DDBJ whole genome shotgun (WGS) entry which is preliminary data.</text>
</comment>
<feature type="domain" description="CopC" evidence="6">
    <location>
        <begin position="33"/>
        <end position="126"/>
    </location>
</feature>
<keyword evidence="4" id="KW-0186">Copper</keyword>
<reference evidence="7 8" key="1">
    <citation type="submission" date="2021-01" db="EMBL/GenBank/DDBJ databases">
        <title>Whole genome shotgun sequence of Asanoa siamensis NBRC 107932.</title>
        <authorList>
            <person name="Komaki H."/>
            <person name="Tamura T."/>
        </authorList>
    </citation>
    <scope>NUCLEOTIDE SEQUENCE [LARGE SCALE GENOMIC DNA]</scope>
    <source>
        <strain evidence="7 8">NBRC 107932</strain>
    </source>
</reference>
<dbReference type="InterPro" id="IPR007348">
    <property type="entry name" value="CopC_dom"/>
</dbReference>
<evidence type="ECO:0000313" key="7">
    <source>
        <dbReference type="EMBL" id="GIF77240.1"/>
    </source>
</evidence>
<keyword evidence="8" id="KW-1185">Reference proteome</keyword>
<dbReference type="InterPro" id="IPR014756">
    <property type="entry name" value="Ig_E-set"/>
</dbReference>
<dbReference type="PANTHER" id="PTHR34820">
    <property type="entry name" value="INNER MEMBRANE PROTEIN YEBZ"/>
    <property type="match status" value="1"/>
</dbReference>
<accession>A0ABQ4D118</accession>
<comment type="subcellular location">
    <subcellularLocation>
        <location evidence="1">Cell envelope</location>
    </subcellularLocation>
</comment>
<keyword evidence="2" id="KW-0479">Metal-binding</keyword>
<keyword evidence="5" id="KW-0812">Transmembrane</keyword>
<feature type="transmembrane region" description="Helical" evidence="5">
    <location>
        <begin position="148"/>
        <end position="169"/>
    </location>
</feature>
<organism evidence="7 8">
    <name type="scientific">Asanoa siamensis</name>
    <dbReference type="NCBI Taxonomy" id="926357"/>
    <lineage>
        <taxon>Bacteria</taxon>
        <taxon>Bacillati</taxon>
        <taxon>Actinomycetota</taxon>
        <taxon>Actinomycetes</taxon>
        <taxon>Micromonosporales</taxon>
        <taxon>Micromonosporaceae</taxon>
        <taxon>Asanoa</taxon>
    </lineage>
</organism>
<dbReference type="SUPFAM" id="SSF81296">
    <property type="entry name" value="E set domains"/>
    <property type="match status" value="1"/>
</dbReference>
<dbReference type="InterPro" id="IPR014755">
    <property type="entry name" value="Cu-Rt/internalin_Ig-like"/>
</dbReference>
<evidence type="ECO:0000259" key="6">
    <source>
        <dbReference type="Pfam" id="PF04234"/>
    </source>
</evidence>
<evidence type="ECO:0000256" key="4">
    <source>
        <dbReference type="ARBA" id="ARBA00023008"/>
    </source>
</evidence>
<evidence type="ECO:0000256" key="5">
    <source>
        <dbReference type="SAM" id="Phobius"/>
    </source>
</evidence>
<evidence type="ECO:0000313" key="8">
    <source>
        <dbReference type="Proteomes" id="UP000604117"/>
    </source>
</evidence>
<keyword evidence="3" id="KW-0732">Signal</keyword>
<evidence type="ECO:0000256" key="2">
    <source>
        <dbReference type="ARBA" id="ARBA00022723"/>
    </source>
</evidence>
<evidence type="ECO:0000256" key="3">
    <source>
        <dbReference type="ARBA" id="ARBA00022729"/>
    </source>
</evidence>
<gene>
    <name evidence="7" type="ORF">Asi02nite_67580</name>
</gene>
<dbReference type="InterPro" id="IPR032694">
    <property type="entry name" value="CopC/D"/>
</dbReference>
<dbReference type="Proteomes" id="UP000604117">
    <property type="component" value="Unassembled WGS sequence"/>
</dbReference>
<dbReference type="PANTHER" id="PTHR34820:SF4">
    <property type="entry name" value="INNER MEMBRANE PROTEIN YEBZ"/>
    <property type="match status" value="1"/>
</dbReference>